<keyword evidence="1" id="KW-0472">Membrane</keyword>
<keyword evidence="2" id="KW-0732">Signal</keyword>
<name>A0ABT1KE25_9ACTN</name>
<feature type="signal peptide" evidence="2">
    <location>
        <begin position="1"/>
        <end position="29"/>
    </location>
</feature>
<protein>
    <submittedName>
        <fullName evidence="3">Uncharacterized protein</fullName>
    </submittedName>
</protein>
<organism evidence="3 4">
    <name type="scientific">Nonomuraea roseoviolacea subsp. carminata</name>
    <dbReference type="NCBI Taxonomy" id="160689"/>
    <lineage>
        <taxon>Bacteria</taxon>
        <taxon>Bacillati</taxon>
        <taxon>Actinomycetota</taxon>
        <taxon>Actinomycetes</taxon>
        <taxon>Streptosporangiales</taxon>
        <taxon>Streptosporangiaceae</taxon>
        <taxon>Nonomuraea</taxon>
    </lineage>
</organism>
<evidence type="ECO:0000313" key="4">
    <source>
        <dbReference type="Proteomes" id="UP001320766"/>
    </source>
</evidence>
<feature type="transmembrane region" description="Helical" evidence="1">
    <location>
        <begin position="108"/>
        <end position="128"/>
    </location>
</feature>
<feature type="chain" id="PRO_5046664380" evidence="2">
    <location>
        <begin position="30"/>
        <end position="246"/>
    </location>
</feature>
<evidence type="ECO:0000256" key="1">
    <source>
        <dbReference type="SAM" id="Phobius"/>
    </source>
</evidence>
<comment type="caution">
    <text evidence="3">The sequence shown here is derived from an EMBL/GenBank/DDBJ whole genome shotgun (WGS) entry which is preliminary data.</text>
</comment>
<sequence>MTFTRALRCCMVSAAAFTVLILLSTQSRAVRAYSPWQDDPYDVVISATELLIPALALALAIRAWARPGCAELLRGARVVLISVAVSVVTCWASVALGAHAEMRGWQQLLLIAGLAVVTLSAVPLAVALRHAGPAARGDTDWVEDLLAAAQRLRIPVAWARRVADALRRHRIVAAVLLATAVSGWLALAEAIGDGLGRQPLQAAAFRVVVGATLLVALLVPLNACLGLLRRDGRSTGHDEHPNEKSR</sequence>
<evidence type="ECO:0000256" key="2">
    <source>
        <dbReference type="SAM" id="SignalP"/>
    </source>
</evidence>
<dbReference type="RefSeq" id="WP_253778579.1">
    <property type="nucleotide sequence ID" value="NZ_BAAAVE010000011.1"/>
</dbReference>
<accession>A0ABT1KE25</accession>
<keyword evidence="1" id="KW-0812">Transmembrane</keyword>
<keyword evidence="1" id="KW-1133">Transmembrane helix</keyword>
<gene>
    <name evidence="3" type="ORF">HD595_007986</name>
</gene>
<feature type="transmembrane region" description="Helical" evidence="1">
    <location>
        <begin position="45"/>
        <end position="65"/>
    </location>
</feature>
<evidence type="ECO:0000313" key="3">
    <source>
        <dbReference type="EMBL" id="MCP2351864.1"/>
    </source>
</evidence>
<proteinExistence type="predicted"/>
<dbReference type="EMBL" id="JAMZEC010000001">
    <property type="protein sequence ID" value="MCP2351864.1"/>
    <property type="molecule type" value="Genomic_DNA"/>
</dbReference>
<feature type="transmembrane region" description="Helical" evidence="1">
    <location>
        <begin position="77"/>
        <end position="96"/>
    </location>
</feature>
<dbReference type="Proteomes" id="UP001320766">
    <property type="component" value="Unassembled WGS sequence"/>
</dbReference>
<reference evidence="3 4" key="1">
    <citation type="submission" date="2022-06" db="EMBL/GenBank/DDBJ databases">
        <title>Sequencing the genomes of 1000 actinobacteria strains.</title>
        <authorList>
            <person name="Klenk H.-P."/>
        </authorList>
    </citation>
    <scope>NUCLEOTIDE SEQUENCE [LARGE SCALE GENOMIC DNA]</scope>
    <source>
        <strain evidence="3 4">DSM 44170</strain>
    </source>
</reference>
<feature type="transmembrane region" description="Helical" evidence="1">
    <location>
        <begin position="203"/>
        <end position="228"/>
    </location>
</feature>
<feature type="transmembrane region" description="Helical" evidence="1">
    <location>
        <begin position="171"/>
        <end position="191"/>
    </location>
</feature>
<keyword evidence="4" id="KW-1185">Reference proteome</keyword>